<gene>
    <name evidence="1" type="ORF">Sradi_0474300</name>
</gene>
<organism evidence="1">
    <name type="scientific">Sesamum radiatum</name>
    <name type="common">Black benniseed</name>
    <dbReference type="NCBI Taxonomy" id="300843"/>
    <lineage>
        <taxon>Eukaryota</taxon>
        <taxon>Viridiplantae</taxon>
        <taxon>Streptophyta</taxon>
        <taxon>Embryophyta</taxon>
        <taxon>Tracheophyta</taxon>
        <taxon>Spermatophyta</taxon>
        <taxon>Magnoliopsida</taxon>
        <taxon>eudicotyledons</taxon>
        <taxon>Gunneridae</taxon>
        <taxon>Pentapetalae</taxon>
        <taxon>asterids</taxon>
        <taxon>lamiids</taxon>
        <taxon>Lamiales</taxon>
        <taxon>Pedaliaceae</taxon>
        <taxon>Sesamum</taxon>
    </lineage>
</organism>
<proteinExistence type="predicted"/>
<protein>
    <submittedName>
        <fullName evidence="1">Uncharacterized protein</fullName>
    </submittedName>
</protein>
<accession>A0AAW2W773</accession>
<comment type="caution">
    <text evidence="1">The sequence shown here is derived from an EMBL/GenBank/DDBJ whole genome shotgun (WGS) entry which is preliminary data.</text>
</comment>
<evidence type="ECO:0000313" key="1">
    <source>
        <dbReference type="EMBL" id="KAL0437664.1"/>
    </source>
</evidence>
<sequence>MKGLMPYQNLQVQRLRSEKDLQLNEFEKDPPQLRLEKDQGTKAFTNSPIFEVIVDVKVFDELVNMWNKCLRQIQHLDGFKEDFNMSKLELGTDEHLNYYPYYTKTVDVPPKDEFYYLFPPLVVDPFELRTYENHDGQIFSG</sequence>
<dbReference type="AlphaFoldDB" id="A0AAW2W773"/>
<dbReference type="EMBL" id="JACGWJ010000002">
    <property type="protein sequence ID" value="KAL0437664.1"/>
    <property type="molecule type" value="Genomic_DNA"/>
</dbReference>
<name>A0AAW2W773_SESRA</name>
<reference evidence="1" key="2">
    <citation type="journal article" date="2024" name="Plant">
        <title>Genomic evolution and insights into agronomic trait innovations of Sesamum species.</title>
        <authorList>
            <person name="Miao H."/>
            <person name="Wang L."/>
            <person name="Qu L."/>
            <person name="Liu H."/>
            <person name="Sun Y."/>
            <person name="Le M."/>
            <person name="Wang Q."/>
            <person name="Wei S."/>
            <person name="Zheng Y."/>
            <person name="Lin W."/>
            <person name="Duan Y."/>
            <person name="Cao H."/>
            <person name="Xiong S."/>
            <person name="Wang X."/>
            <person name="Wei L."/>
            <person name="Li C."/>
            <person name="Ma Q."/>
            <person name="Ju M."/>
            <person name="Zhao R."/>
            <person name="Li G."/>
            <person name="Mu C."/>
            <person name="Tian Q."/>
            <person name="Mei H."/>
            <person name="Zhang T."/>
            <person name="Gao T."/>
            <person name="Zhang H."/>
        </authorList>
    </citation>
    <scope>NUCLEOTIDE SEQUENCE</scope>
    <source>
        <strain evidence="1">G02</strain>
    </source>
</reference>
<reference evidence="1" key="1">
    <citation type="submission" date="2020-06" db="EMBL/GenBank/DDBJ databases">
        <authorList>
            <person name="Li T."/>
            <person name="Hu X."/>
            <person name="Zhang T."/>
            <person name="Song X."/>
            <person name="Zhang H."/>
            <person name="Dai N."/>
            <person name="Sheng W."/>
            <person name="Hou X."/>
            <person name="Wei L."/>
        </authorList>
    </citation>
    <scope>NUCLEOTIDE SEQUENCE</scope>
    <source>
        <strain evidence="1">G02</strain>
        <tissue evidence="1">Leaf</tissue>
    </source>
</reference>